<keyword evidence="4 7" id="KW-0812">Transmembrane</keyword>
<feature type="transmembrane region" description="Helical" evidence="7">
    <location>
        <begin position="268"/>
        <end position="294"/>
    </location>
</feature>
<dbReference type="SUPFAM" id="SSF103473">
    <property type="entry name" value="MFS general substrate transporter"/>
    <property type="match status" value="1"/>
</dbReference>
<dbReference type="RefSeq" id="WP_203662507.1">
    <property type="nucleotide sequence ID" value="NZ_BAAAZM010000017.1"/>
</dbReference>
<keyword evidence="10" id="KW-1185">Reference proteome</keyword>
<protein>
    <submittedName>
        <fullName evidence="9">MFS transporter</fullName>
    </submittedName>
</protein>
<feature type="transmembrane region" description="Helical" evidence="7">
    <location>
        <begin position="12"/>
        <end position="31"/>
    </location>
</feature>
<feature type="transmembrane region" description="Helical" evidence="7">
    <location>
        <begin position="82"/>
        <end position="105"/>
    </location>
</feature>
<gene>
    <name evidence="9" type="ORF">Aru02nite_55510</name>
</gene>
<dbReference type="EMBL" id="BOMB01000032">
    <property type="protein sequence ID" value="GID14662.1"/>
    <property type="molecule type" value="Genomic_DNA"/>
</dbReference>
<evidence type="ECO:0000256" key="3">
    <source>
        <dbReference type="ARBA" id="ARBA00022475"/>
    </source>
</evidence>
<accession>A0A8J3NEZ5</accession>
<dbReference type="Proteomes" id="UP000612808">
    <property type="component" value="Unassembled WGS sequence"/>
</dbReference>
<comment type="caution">
    <text evidence="9">The sequence shown here is derived from an EMBL/GenBank/DDBJ whole genome shotgun (WGS) entry which is preliminary data.</text>
</comment>
<dbReference type="PROSITE" id="PS50850">
    <property type="entry name" value="MFS"/>
    <property type="match status" value="1"/>
</dbReference>
<evidence type="ECO:0000256" key="6">
    <source>
        <dbReference type="ARBA" id="ARBA00023136"/>
    </source>
</evidence>
<dbReference type="Gene3D" id="1.20.1720.10">
    <property type="entry name" value="Multidrug resistance protein D"/>
    <property type="match status" value="1"/>
</dbReference>
<feature type="transmembrane region" description="Helical" evidence="7">
    <location>
        <begin position="170"/>
        <end position="191"/>
    </location>
</feature>
<feature type="transmembrane region" description="Helical" evidence="7">
    <location>
        <begin position="111"/>
        <end position="132"/>
    </location>
</feature>
<dbReference type="Gene3D" id="1.20.1250.20">
    <property type="entry name" value="MFS general substrate transporter like domains"/>
    <property type="match status" value="1"/>
</dbReference>
<reference evidence="9" key="1">
    <citation type="submission" date="2021-01" db="EMBL/GenBank/DDBJ databases">
        <title>Whole genome shotgun sequence of Actinocatenispora rupis NBRC 107355.</title>
        <authorList>
            <person name="Komaki H."/>
            <person name="Tamura T."/>
        </authorList>
    </citation>
    <scope>NUCLEOTIDE SEQUENCE</scope>
    <source>
        <strain evidence="9">NBRC 107355</strain>
    </source>
</reference>
<evidence type="ECO:0000256" key="1">
    <source>
        <dbReference type="ARBA" id="ARBA00004651"/>
    </source>
</evidence>
<feature type="domain" description="Major facilitator superfamily (MFS) profile" evidence="8">
    <location>
        <begin position="16"/>
        <end position="465"/>
    </location>
</feature>
<feature type="transmembrane region" description="Helical" evidence="7">
    <location>
        <begin position="335"/>
        <end position="356"/>
    </location>
</feature>
<sequence length="478" mass="47496">MHQTPTRTPQVPLPALLSVLVPAMLLMIVASDMVNLVLPRIGRDFGASEAELAWVVTGFLLVFAVGVPFYGRISDRIGMRTLFACALAGYAAGSLVSAFAPTLLVLVAGRVVTGAGAAAIPVLSVIAVTRLLPPGRRGTGIGFISAASGVGTAAGPAVGGGLGQALGWPGLFLVTAGCAVLLIPAAVRLLPADAPGDDRPFDIAGGVLLGLAAGLLLLGVTLGQGAGFTAPSALGSLLGAVAAGALFVRRTRRARHPFVDPAMFANRVYSAATGTVLLAMLVNLTALVFVPVMLVDANGLTPGGGALVMIPGGVAFAVVSPLVGRLVPRAGARNLTVAGLAAMALSMLALSFLAGAPPAATAVVVLVLDLGFAFVATSLTDLAAGALPPTQVGVGLGLFQGAQFLGAGAGPAIVGALVAARQHAGTALNPWYVLAAPAYSDAFLVLAGVAVLAVVVALRLRSAARTRIPDPATTPSRS</sequence>
<feature type="transmembrane region" description="Helical" evidence="7">
    <location>
        <begin position="396"/>
        <end position="419"/>
    </location>
</feature>
<keyword evidence="5 7" id="KW-1133">Transmembrane helix</keyword>
<dbReference type="Pfam" id="PF07690">
    <property type="entry name" value="MFS_1"/>
    <property type="match status" value="1"/>
</dbReference>
<proteinExistence type="predicted"/>
<evidence type="ECO:0000313" key="9">
    <source>
        <dbReference type="EMBL" id="GID14662.1"/>
    </source>
</evidence>
<evidence type="ECO:0000313" key="10">
    <source>
        <dbReference type="Proteomes" id="UP000612808"/>
    </source>
</evidence>
<dbReference type="InterPro" id="IPR011701">
    <property type="entry name" value="MFS"/>
</dbReference>
<evidence type="ECO:0000256" key="4">
    <source>
        <dbReference type="ARBA" id="ARBA00022692"/>
    </source>
</evidence>
<comment type="subcellular location">
    <subcellularLocation>
        <location evidence="1">Cell membrane</location>
        <topology evidence="1">Multi-pass membrane protein</topology>
    </subcellularLocation>
</comment>
<keyword evidence="3" id="KW-1003">Cell membrane</keyword>
<feature type="transmembrane region" description="Helical" evidence="7">
    <location>
        <begin position="228"/>
        <end position="248"/>
    </location>
</feature>
<dbReference type="AlphaFoldDB" id="A0A8J3NEZ5"/>
<feature type="transmembrane region" description="Helical" evidence="7">
    <location>
        <begin position="431"/>
        <end position="458"/>
    </location>
</feature>
<keyword evidence="6 7" id="KW-0472">Membrane</keyword>
<dbReference type="GO" id="GO:0005886">
    <property type="term" value="C:plasma membrane"/>
    <property type="evidence" value="ECO:0007669"/>
    <property type="project" value="UniProtKB-SubCell"/>
</dbReference>
<name>A0A8J3NEZ5_9ACTN</name>
<dbReference type="PANTHER" id="PTHR42718:SF46">
    <property type="entry name" value="BLR6921 PROTEIN"/>
    <property type="match status" value="1"/>
</dbReference>
<dbReference type="CDD" id="cd17321">
    <property type="entry name" value="MFS_MMR_MDR_like"/>
    <property type="match status" value="1"/>
</dbReference>
<organism evidence="9 10">
    <name type="scientific">Actinocatenispora rupis</name>
    <dbReference type="NCBI Taxonomy" id="519421"/>
    <lineage>
        <taxon>Bacteria</taxon>
        <taxon>Bacillati</taxon>
        <taxon>Actinomycetota</taxon>
        <taxon>Actinomycetes</taxon>
        <taxon>Micromonosporales</taxon>
        <taxon>Micromonosporaceae</taxon>
        <taxon>Actinocatenispora</taxon>
    </lineage>
</organism>
<evidence type="ECO:0000259" key="8">
    <source>
        <dbReference type="PROSITE" id="PS50850"/>
    </source>
</evidence>
<dbReference type="InterPro" id="IPR036259">
    <property type="entry name" value="MFS_trans_sf"/>
</dbReference>
<feature type="transmembrane region" description="Helical" evidence="7">
    <location>
        <begin position="203"/>
        <end position="222"/>
    </location>
</feature>
<evidence type="ECO:0000256" key="7">
    <source>
        <dbReference type="SAM" id="Phobius"/>
    </source>
</evidence>
<dbReference type="InterPro" id="IPR001958">
    <property type="entry name" value="Tet-R_TetA/multi-R_MdtG-like"/>
</dbReference>
<feature type="transmembrane region" description="Helical" evidence="7">
    <location>
        <begin position="306"/>
        <end position="323"/>
    </location>
</feature>
<feature type="transmembrane region" description="Helical" evidence="7">
    <location>
        <begin position="139"/>
        <end position="158"/>
    </location>
</feature>
<feature type="transmembrane region" description="Helical" evidence="7">
    <location>
        <begin position="51"/>
        <end position="70"/>
    </location>
</feature>
<dbReference type="PRINTS" id="PR01035">
    <property type="entry name" value="TCRTETA"/>
</dbReference>
<keyword evidence="2" id="KW-0813">Transport</keyword>
<dbReference type="GO" id="GO:0022857">
    <property type="term" value="F:transmembrane transporter activity"/>
    <property type="evidence" value="ECO:0007669"/>
    <property type="project" value="InterPro"/>
</dbReference>
<feature type="transmembrane region" description="Helical" evidence="7">
    <location>
        <begin position="362"/>
        <end position="384"/>
    </location>
</feature>
<dbReference type="InterPro" id="IPR020846">
    <property type="entry name" value="MFS_dom"/>
</dbReference>
<evidence type="ECO:0000256" key="5">
    <source>
        <dbReference type="ARBA" id="ARBA00022989"/>
    </source>
</evidence>
<dbReference type="PANTHER" id="PTHR42718">
    <property type="entry name" value="MAJOR FACILITATOR SUPERFAMILY MULTIDRUG TRANSPORTER MFSC"/>
    <property type="match status" value="1"/>
</dbReference>
<evidence type="ECO:0000256" key="2">
    <source>
        <dbReference type="ARBA" id="ARBA00022448"/>
    </source>
</evidence>